<feature type="transmembrane region" description="Helical" evidence="2">
    <location>
        <begin position="27"/>
        <end position="43"/>
    </location>
</feature>
<feature type="transmembrane region" description="Helical" evidence="2">
    <location>
        <begin position="183"/>
        <end position="202"/>
    </location>
</feature>
<sequence length="716" mass="76471">MVIRAAGLLVAAAAAMGAWSALLGGAVLWACVAAAAAAAIVVWGRAVTRLVGLLVLGWPPVAILAGGAPPGALWPGDWPDTVLALSDGLDRLATLGPGRAEGDPWPAAVWLMLTGLVWLAAAGVAVTAPRSPVRQTAALVLVTLPWAIAVTVRQTDQVSWQGAAVVLAVALWFAPLRSAAARATVALGLAVAVVAGTVAHTAGPRVQWFAVDDMIDREPQFTTLDTTQTYGPLYGRRTGATMLEISSSQPALWRMQVLERFGWRGWEVGGGFLREELPQPAARTVDAEVTVRGLRNDMVVAPGRIVSLQAGGRVSPGAGEAWRVTPTPGSGDVYRVRSQVVTADPAVLRNAPPPDDDPRLDDYTRIRDFWGGDWLRRRPGSFGTPSEESDEPDEYYGRWSRYGWYGQVADLADTVTAGARNQYEKVERVQRFLTRDGGFRYDTEVERTSRLPILDFLLRTRTGYCQHFAGAAALLLRLAGVPTRVVVGFATGVDEDGRYVVRDADAHAWIEVYFSGVGWVPFNPTPAAADAVVDPSLDPFAPPASADREGRAALLPGAVLALVLVAALLLTVQRGGPGAARSARERADRLLERLARADGDPVRPGTTLSQLHARLARIGPRVAEVAAEFERDRYGPGGGPPIRRPILRVLRAVAADLGPIRGVLLVGGRSLVGGRPPTPPAGGSRHPRRPRLRSPGGSLQRGRLRWRDRSGEPPLR</sequence>
<dbReference type="InterPro" id="IPR052901">
    <property type="entry name" value="Bact_TGase-like"/>
</dbReference>
<dbReference type="AlphaFoldDB" id="A0A7W3N4D7"/>
<dbReference type="SUPFAM" id="SSF54001">
    <property type="entry name" value="Cysteine proteinases"/>
    <property type="match status" value="1"/>
</dbReference>
<dbReference type="PANTHER" id="PTHR42736:SF1">
    <property type="entry name" value="PROTEIN-GLUTAMINE GAMMA-GLUTAMYLTRANSFERASE"/>
    <property type="match status" value="1"/>
</dbReference>
<dbReference type="Gene3D" id="3.10.620.30">
    <property type="match status" value="1"/>
</dbReference>
<dbReference type="EMBL" id="JACJII010000001">
    <property type="protein sequence ID" value="MBA9007343.1"/>
    <property type="molecule type" value="Genomic_DNA"/>
</dbReference>
<evidence type="ECO:0000256" key="1">
    <source>
        <dbReference type="SAM" id="MobiDB-lite"/>
    </source>
</evidence>
<dbReference type="RefSeq" id="WP_182707951.1">
    <property type="nucleotide sequence ID" value="NZ_JACJII010000001.1"/>
</dbReference>
<keyword evidence="2" id="KW-1133">Transmembrane helix</keyword>
<evidence type="ECO:0000313" key="4">
    <source>
        <dbReference type="EMBL" id="MBA9007343.1"/>
    </source>
</evidence>
<feature type="transmembrane region" description="Helical" evidence="2">
    <location>
        <begin position="158"/>
        <end position="176"/>
    </location>
</feature>
<dbReference type="InterPro" id="IPR038765">
    <property type="entry name" value="Papain-like_cys_pep_sf"/>
</dbReference>
<feature type="domain" description="Transglutaminase-like" evidence="3">
    <location>
        <begin position="457"/>
        <end position="526"/>
    </location>
</feature>
<reference evidence="4 5" key="1">
    <citation type="submission" date="2020-08" db="EMBL/GenBank/DDBJ databases">
        <title>Sequencing the genomes of 1000 actinobacteria strains.</title>
        <authorList>
            <person name="Klenk H.-P."/>
        </authorList>
    </citation>
    <scope>NUCLEOTIDE SEQUENCE [LARGE SCALE GENOMIC DNA]</scope>
    <source>
        <strain evidence="4 5">DSM 45823</strain>
    </source>
</reference>
<name>A0A7W3N4D7_9ACTN</name>
<feature type="transmembrane region" description="Helical" evidence="2">
    <location>
        <begin position="135"/>
        <end position="152"/>
    </location>
</feature>
<dbReference type="Proteomes" id="UP000539313">
    <property type="component" value="Unassembled WGS sequence"/>
</dbReference>
<dbReference type="PANTHER" id="PTHR42736">
    <property type="entry name" value="PROTEIN-GLUTAMINE GAMMA-GLUTAMYLTRANSFERASE"/>
    <property type="match status" value="1"/>
</dbReference>
<gene>
    <name evidence="4" type="ORF">HNR21_006225</name>
</gene>
<feature type="region of interest" description="Disordered" evidence="1">
    <location>
        <begin position="668"/>
        <end position="716"/>
    </location>
</feature>
<feature type="transmembrane region" description="Helical" evidence="2">
    <location>
        <begin position="50"/>
        <end position="68"/>
    </location>
</feature>
<dbReference type="InterPro" id="IPR002931">
    <property type="entry name" value="Transglutaminase-like"/>
</dbReference>
<dbReference type="Pfam" id="PF01841">
    <property type="entry name" value="Transglut_core"/>
    <property type="match status" value="1"/>
</dbReference>
<protein>
    <recommendedName>
        <fullName evidence="3">Transglutaminase-like domain-containing protein</fullName>
    </recommendedName>
</protein>
<keyword evidence="5" id="KW-1185">Reference proteome</keyword>
<keyword evidence="2" id="KW-0472">Membrane</keyword>
<evidence type="ECO:0000313" key="5">
    <source>
        <dbReference type="Proteomes" id="UP000539313"/>
    </source>
</evidence>
<feature type="transmembrane region" description="Helical" evidence="2">
    <location>
        <begin position="107"/>
        <end position="128"/>
    </location>
</feature>
<organism evidence="4 5">
    <name type="scientific">Thermomonospora cellulosilytica</name>
    <dbReference type="NCBI Taxonomy" id="1411118"/>
    <lineage>
        <taxon>Bacteria</taxon>
        <taxon>Bacillati</taxon>
        <taxon>Actinomycetota</taxon>
        <taxon>Actinomycetes</taxon>
        <taxon>Streptosporangiales</taxon>
        <taxon>Thermomonosporaceae</taxon>
        <taxon>Thermomonospora</taxon>
    </lineage>
</organism>
<feature type="compositionally biased region" description="Basic and acidic residues" evidence="1">
    <location>
        <begin position="705"/>
        <end position="716"/>
    </location>
</feature>
<accession>A0A7W3N4D7</accession>
<proteinExistence type="predicted"/>
<evidence type="ECO:0000259" key="3">
    <source>
        <dbReference type="SMART" id="SM00460"/>
    </source>
</evidence>
<dbReference type="SMART" id="SM00460">
    <property type="entry name" value="TGc"/>
    <property type="match status" value="1"/>
</dbReference>
<evidence type="ECO:0000256" key="2">
    <source>
        <dbReference type="SAM" id="Phobius"/>
    </source>
</evidence>
<comment type="caution">
    <text evidence="4">The sequence shown here is derived from an EMBL/GenBank/DDBJ whole genome shotgun (WGS) entry which is preliminary data.</text>
</comment>
<keyword evidence="2" id="KW-0812">Transmembrane</keyword>